<evidence type="ECO:0000313" key="5">
    <source>
        <dbReference type="Proteomes" id="UP001140453"/>
    </source>
</evidence>
<proteinExistence type="inferred from homology"/>
<name>A0A9W9CUF0_9PEZI</name>
<dbReference type="OrthoDB" id="2735536at2759"/>
<dbReference type="GO" id="GO:0016616">
    <property type="term" value="F:oxidoreductase activity, acting on the CH-OH group of donors, NAD or NADP as acceptor"/>
    <property type="evidence" value="ECO:0007669"/>
    <property type="project" value="TreeGrafter"/>
</dbReference>
<dbReference type="InterPro" id="IPR050425">
    <property type="entry name" value="NAD(P)_dehydrat-like"/>
</dbReference>
<reference evidence="4" key="1">
    <citation type="submission" date="2022-10" db="EMBL/GenBank/DDBJ databases">
        <title>Tapping the CABI collections for fungal endophytes: first genome assemblies for Collariella, Neodidymelliopsis, Ascochyta clinopodiicola, Didymella pomorum, Didymosphaeria variabile, Neocosmospora piperis and Neocucurbitaria cava.</title>
        <authorList>
            <person name="Hill R."/>
        </authorList>
    </citation>
    <scope>NUCLEOTIDE SEQUENCE</scope>
    <source>
        <strain evidence="4">IMI 355082</strain>
    </source>
</reference>
<accession>A0A9W9CUF0</accession>
<comment type="similarity">
    <text evidence="2">Belongs to the NAD(P)-dependent epimerase/dehydratase family. Dihydroflavonol-4-reductase subfamily.</text>
</comment>
<dbReference type="PANTHER" id="PTHR10366:SF562">
    <property type="entry name" value="ALDEHYDE REDUCTASE II (AFU_ORTHOLOGUE AFUA_1G11360)"/>
    <property type="match status" value="1"/>
</dbReference>
<dbReference type="EMBL" id="JAPEVB010000004">
    <property type="protein sequence ID" value="KAJ4388893.1"/>
    <property type="molecule type" value="Genomic_DNA"/>
</dbReference>
<evidence type="ECO:0000313" key="4">
    <source>
        <dbReference type="EMBL" id="KAJ4388893.1"/>
    </source>
</evidence>
<feature type="domain" description="NAD-dependent epimerase/dehydratase" evidence="3">
    <location>
        <begin position="15"/>
        <end position="193"/>
    </location>
</feature>
<organism evidence="4 5">
    <name type="scientific">Gnomoniopsis smithogilvyi</name>
    <dbReference type="NCBI Taxonomy" id="1191159"/>
    <lineage>
        <taxon>Eukaryota</taxon>
        <taxon>Fungi</taxon>
        <taxon>Dikarya</taxon>
        <taxon>Ascomycota</taxon>
        <taxon>Pezizomycotina</taxon>
        <taxon>Sordariomycetes</taxon>
        <taxon>Sordariomycetidae</taxon>
        <taxon>Diaporthales</taxon>
        <taxon>Gnomoniaceae</taxon>
        <taxon>Gnomoniopsis</taxon>
    </lineage>
</organism>
<protein>
    <recommendedName>
        <fullName evidence="3">NAD-dependent epimerase/dehydratase domain-containing protein</fullName>
    </recommendedName>
</protein>
<dbReference type="AlphaFoldDB" id="A0A9W9CUF0"/>
<dbReference type="Proteomes" id="UP001140453">
    <property type="component" value="Unassembled WGS sequence"/>
</dbReference>
<dbReference type="SUPFAM" id="SSF51735">
    <property type="entry name" value="NAD(P)-binding Rossmann-fold domains"/>
    <property type="match status" value="1"/>
</dbReference>
<dbReference type="InterPro" id="IPR001509">
    <property type="entry name" value="Epimerase_deHydtase"/>
</dbReference>
<keyword evidence="5" id="KW-1185">Reference proteome</keyword>
<dbReference type="Gene3D" id="3.40.50.720">
    <property type="entry name" value="NAD(P)-binding Rossmann-like Domain"/>
    <property type="match status" value="1"/>
</dbReference>
<gene>
    <name evidence="4" type="ORF">N0V93_006354</name>
</gene>
<evidence type="ECO:0000256" key="1">
    <source>
        <dbReference type="ARBA" id="ARBA00023002"/>
    </source>
</evidence>
<evidence type="ECO:0000256" key="2">
    <source>
        <dbReference type="ARBA" id="ARBA00023445"/>
    </source>
</evidence>
<dbReference type="PANTHER" id="PTHR10366">
    <property type="entry name" value="NAD DEPENDENT EPIMERASE/DEHYDRATASE"/>
    <property type="match status" value="1"/>
</dbReference>
<sequence>MAPLEGAVLPQGSWILVTGVNGFVGSHVADQFLQHGYNVRGTVRDAKKNAWVARHFETQYGTGRFELVELQNLTDLEATKKALEGCAGFAATASDVTFSLDPNNVIPQAVQLIKTGLEAAAATPSVKRFVQTSSSATAWFGEHDTVFDITTDTWNTRQVEQAWATPPHKPDHGLAVYCASKTKQEQEAWKYVKERKPGFVFNAVLPDYVIGKILSVENQGYPSSLAYAKLIWDGDMAQATVLPPQYEVDSEDIGRLHVAAMLHPDAQGERIFGFAYPKNATLTVQYLRELYPERQFKDVPGKEAEYLANILPRSRAEELLKWVKGGGWTGYKESLRHTCDTLL</sequence>
<comment type="caution">
    <text evidence="4">The sequence shown here is derived from an EMBL/GenBank/DDBJ whole genome shotgun (WGS) entry which is preliminary data.</text>
</comment>
<dbReference type="InterPro" id="IPR036291">
    <property type="entry name" value="NAD(P)-bd_dom_sf"/>
</dbReference>
<evidence type="ECO:0000259" key="3">
    <source>
        <dbReference type="Pfam" id="PF01370"/>
    </source>
</evidence>
<keyword evidence="1" id="KW-0560">Oxidoreductase</keyword>
<dbReference type="Pfam" id="PF01370">
    <property type="entry name" value="Epimerase"/>
    <property type="match status" value="1"/>
</dbReference>